<sequence length="644" mass="73638">MKNEKTKTTLEDVEGSANEAQFLQVAFLEFGGNPFQMEKLKSLFAGKMSGLEVDLALYGLRKKGFIDAAKKTWGEHIYFIPSRHHYFLTEKYVLPLFVDEMDGMSDISSSLSGNIQVAMEARPNIAGEILHLLSYIAIHGVPLTAKGTIHKKAISKIENVTVLKSSDFQLLKLSYAHPEIYPVQVAVLLDLVFTLGLAKKYEAEIGLDESYVSRWVQLDRNQMERNIYTAIMERYSAGEAGLQHYRYLLTLLSRKDAGKWLSIEQICRRFVQARIIDEQDLSEFQSYAIGWVTLLAAFGYGDTGKFTALDEALYFRWTNPIHYESEDTEQYIEQHTEPAIYVQPDFEVIVPPDAPYSIRWLLEGCAELAVRDHMTIYKLTRERLSEGAEVGITPSLVLTWLTRYAQGSIPENVLLALKQWGSELGRTSFSQVLLLSTENKQDADQIESYPSWNGSLQRIGPLHFILERDKLTEVRKRLTLMGLTPAKAVKGIDTEERRYPAVSIEDEVMLSTVEENPFIHFNEEGRQGFVYTGRNLHYYEGVQEDRDKVSIMPDITEVPKMWVSEWREYHPSTAKQLVQQAINWRTRMGVEMEGERQEFIPESIGKGEPWSVNGWLLPGRSRKVAEQRTLVPAEWTKLNLILPA</sequence>
<reference evidence="2 3" key="1">
    <citation type="submission" date="2023-06" db="EMBL/GenBank/DDBJ databases">
        <title>Paenibacillus polygonum sp. nov., an endophytic bacterium, isolated from Polygonum lapathifolium L. in Nanji Wetland National Nature Reserve, South of Poyang Lake, Jiangxi Province, China.</title>
        <authorList>
            <person name="Yu Z."/>
        </authorList>
    </citation>
    <scope>NUCLEOTIDE SEQUENCE [LARGE SCALE GENOMIC DNA]</scope>
    <source>
        <strain evidence="2 3">C31</strain>
    </source>
</reference>
<dbReference type="Pfam" id="PF13625">
    <property type="entry name" value="Helicase_C_3"/>
    <property type="match status" value="1"/>
</dbReference>
<name>A0ABY8WZK7_9BACL</name>
<dbReference type="Proteomes" id="UP001236415">
    <property type="component" value="Chromosome"/>
</dbReference>
<protein>
    <submittedName>
        <fullName evidence="2">Helicase-associated domain-containing protein</fullName>
    </submittedName>
</protein>
<proteinExistence type="predicted"/>
<evidence type="ECO:0000313" key="3">
    <source>
        <dbReference type="Proteomes" id="UP001236415"/>
    </source>
</evidence>
<feature type="domain" description="Helicase XPB/Ssl2 N-terminal" evidence="1">
    <location>
        <begin position="341"/>
        <end position="443"/>
    </location>
</feature>
<dbReference type="InterPro" id="IPR032830">
    <property type="entry name" value="XPB/Ssl2_N"/>
</dbReference>
<keyword evidence="2" id="KW-0067">ATP-binding</keyword>
<keyword evidence="3" id="KW-1185">Reference proteome</keyword>
<evidence type="ECO:0000259" key="1">
    <source>
        <dbReference type="Pfam" id="PF13625"/>
    </source>
</evidence>
<dbReference type="EMBL" id="CP127162">
    <property type="protein sequence ID" value="WIV18153.1"/>
    <property type="molecule type" value="Genomic_DNA"/>
</dbReference>
<evidence type="ECO:0000313" key="2">
    <source>
        <dbReference type="EMBL" id="WIV18153.1"/>
    </source>
</evidence>
<keyword evidence="2" id="KW-0378">Hydrolase</keyword>
<keyword evidence="2" id="KW-0347">Helicase</keyword>
<dbReference type="RefSeq" id="WP_285743275.1">
    <property type="nucleotide sequence ID" value="NZ_CP127162.1"/>
</dbReference>
<dbReference type="GO" id="GO:0004386">
    <property type="term" value="F:helicase activity"/>
    <property type="evidence" value="ECO:0007669"/>
    <property type="project" value="UniProtKB-KW"/>
</dbReference>
<keyword evidence="2" id="KW-0547">Nucleotide-binding</keyword>
<organism evidence="2 3">
    <name type="scientific">Paenibacillus polygoni</name>
    <dbReference type="NCBI Taxonomy" id="3050112"/>
    <lineage>
        <taxon>Bacteria</taxon>
        <taxon>Bacillati</taxon>
        <taxon>Bacillota</taxon>
        <taxon>Bacilli</taxon>
        <taxon>Bacillales</taxon>
        <taxon>Paenibacillaceae</taxon>
        <taxon>Paenibacillus</taxon>
    </lineage>
</organism>
<gene>
    <name evidence="2" type="ORF">QPK24_17325</name>
</gene>
<accession>A0ABY8WZK7</accession>